<reference evidence="1 2" key="1">
    <citation type="journal article" date="2020" name="Microb. Genom.">
        <title>Genetic diversity of clinical and environmental Mucorales isolates obtained from an investigation of mucormycosis cases among solid organ transplant recipients.</title>
        <authorList>
            <person name="Nguyen M.H."/>
            <person name="Kaul D."/>
            <person name="Muto C."/>
            <person name="Cheng S.J."/>
            <person name="Richter R.A."/>
            <person name="Bruno V.M."/>
            <person name="Liu G."/>
            <person name="Beyhan S."/>
            <person name="Sundermann A.J."/>
            <person name="Mounaud S."/>
            <person name="Pasculle A.W."/>
            <person name="Nierman W.C."/>
            <person name="Driscoll E."/>
            <person name="Cumbie R."/>
            <person name="Clancy C.J."/>
            <person name="Dupont C.L."/>
        </authorList>
    </citation>
    <scope>NUCLEOTIDE SEQUENCE [LARGE SCALE GENOMIC DNA]</scope>
    <source>
        <strain evidence="1 2">GL24</strain>
    </source>
</reference>
<proteinExistence type="predicted"/>
<dbReference type="Proteomes" id="UP000740926">
    <property type="component" value="Unassembled WGS sequence"/>
</dbReference>
<organism evidence="1 2">
    <name type="scientific">Rhizopus delemar</name>
    <dbReference type="NCBI Taxonomy" id="936053"/>
    <lineage>
        <taxon>Eukaryota</taxon>
        <taxon>Fungi</taxon>
        <taxon>Fungi incertae sedis</taxon>
        <taxon>Mucoromycota</taxon>
        <taxon>Mucoromycotina</taxon>
        <taxon>Mucoromycetes</taxon>
        <taxon>Mucorales</taxon>
        <taxon>Mucorineae</taxon>
        <taxon>Rhizopodaceae</taxon>
        <taxon>Rhizopus</taxon>
    </lineage>
</organism>
<name>A0A9P7C1W4_9FUNG</name>
<protein>
    <submittedName>
        <fullName evidence="1">Uncharacterized protein</fullName>
    </submittedName>
</protein>
<evidence type="ECO:0000313" key="1">
    <source>
        <dbReference type="EMBL" id="KAG1531719.1"/>
    </source>
</evidence>
<accession>A0A9P7C1W4</accession>
<evidence type="ECO:0000313" key="2">
    <source>
        <dbReference type="Proteomes" id="UP000740926"/>
    </source>
</evidence>
<keyword evidence="2" id="KW-1185">Reference proteome</keyword>
<dbReference type="AlphaFoldDB" id="A0A9P7C1W4"/>
<sequence>MPSLAWAAAYATGGSSPYRNTVLWLTWGGGANGVNNVALNDGAMSSIDMPVAAGVNLRVDCRLNTAETNVLRSYRPGNFAAPPASASPVRRPWAAPRTACAAW</sequence>
<gene>
    <name evidence="1" type="ORF">G6F50_016547</name>
</gene>
<comment type="caution">
    <text evidence="1">The sequence shown here is derived from an EMBL/GenBank/DDBJ whole genome shotgun (WGS) entry which is preliminary data.</text>
</comment>
<dbReference type="EMBL" id="JAANIU010010574">
    <property type="protein sequence ID" value="KAG1531719.1"/>
    <property type="molecule type" value="Genomic_DNA"/>
</dbReference>